<reference evidence="4 5" key="1">
    <citation type="submission" date="2024-04" db="EMBL/GenBank/DDBJ databases">
        <title>Genome assembly C_amara_ONT_v2.</title>
        <authorList>
            <person name="Yant L."/>
            <person name="Moore C."/>
            <person name="Slenker M."/>
        </authorList>
    </citation>
    <scope>NUCLEOTIDE SEQUENCE [LARGE SCALE GENOMIC DNA]</scope>
    <source>
        <tissue evidence="4">Leaf</tissue>
    </source>
</reference>
<dbReference type="InterPro" id="IPR035897">
    <property type="entry name" value="Toll_tir_struct_dom_sf"/>
</dbReference>
<keyword evidence="1" id="KW-0520">NAD</keyword>
<feature type="transmembrane region" description="Helical" evidence="2">
    <location>
        <begin position="452"/>
        <end position="468"/>
    </location>
</feature>
<dbReference type="PANTHER" id="PTHR11017">
    <property type="entry name" value="LEUCINE-RICH REPEAT-CONTAINING PROTEIN"/>
    <property type="match status" value="1"/>
</dbReference>
<feature type="domain" description="AAA+ ATPase" evidence="3">
    <location>
        <begin position="171"/>
        <end position="321"/>
    </location>
</feature>
<evidence type="ECO:0000256" key="1">
    <source>
        <dbReference type="ARBA" id="ARBA00023027"/>
    </source>
</evidence>
<dbReference type="Gene3D" id="3.40.50.300">
    <property type="entry name" value="P-loop containing nucleotide triphosphate hydrolases"/>
    <property type="match status" value="1"/>
</dbReference>
<evidence type="ECO:0000313" key="5">
    <source>
        <dbReference type="Proteomes" id="UP001558713"/>
    </source>
</evidence>
<dbReference type="PRINTS" id="PR00364">
    <property type="entry name" value="DISEASERSIST"/>
</dbReference>
<evidence type="ECO:0000256" key="2">
    <source>
        <dbReference type="SAM" id="Phobius"/>
    </source>
</evidence>
<organism evidence="4 5">
    <name type="scientific">Cardamine amara subsp. amara</name>
    <dbReference type="NCBI Taxonomy" id="228776"/>
    <lineage>
        <taxon>Eukaryota</taxon>
        <taxon>Viridiplantae</taxon>
        <taxon>Streptophyta</taxon>
        <taxon>Embryophyta</taxon>
        <taxon>Tracheophyta</taxon>
        <taxon>Spermatophyta</taxon>
        <taxon>Magnoliopsida</taxon>
        <taxon>eudicotyledons</taxon>
        <taxon>Gunneridae</taxon>
        <taxon>Pentapetalae</taxon>
        <taxon>rosids</taxon>
        <taxon>malvids</taxon>
        <taxon>Brassicales</taxon>
        <taxon>Brassicaceae</taxon>
        <taxon>Cardamineae</taxon>
        <taxon>Cardamine</taxon>
    </lineage>
</organism>
<dbReference type="SMART" id="SM00382">
    <property type="entry name" value="AAA"/>
    <property type="match status" value="1"/>
</dbReference>
<dbReference type="InterPro" id="IPR044974">
    <property type="entry name" value="Disease_R_plants"/>
</dbReference>
<proteinExistence type="predicted"/>
<dbReference type="AlphaFoldDB" id="A0ABD1C0H9"/>
<keyword evidence="2" id="KW-1133">Transmembrane helix</keyword>
<accession>A0ABD1C0H9</accession>
<gene>
    <name evidence="4" type="ORF">V5N11_010115</name>
</gene>
<dbReference type="SUPFAM" id="SSF52540">
    <property type="entry name" value="P-loop containing nucleoside triphosphate hydrolases"/>
    <property type="match status" value="1"/>
</dbReference>
<feature type="transmembrane region" description="Helical" evidence="2">
    <location>
        <begin position="422"/>
        <end position="440"/>
    </location>
</feature>
<dbReference type="PANTHER" id="PTHR11017:SF412">
    <property type="entry name" value="DISEASE RESISTANCE PROTEIN (TIR-NBS-LRR CLASS)"/>
    <property type="match status" value="1"/>
</dbReference>
<dbReference type="Pfam" id="PF00931">
    <property type="entry name" value="NB-ARC"/>
    <property type="match status" value="1"/>
</dbReference>
<dbReference type="Proteomes" id="UP001558713">
    <property type="component" value="Unassembled WGS sequence"/>
</dbReference>
<sequence length="469" mass="54580">MDIDNNNNNEEVNPTVYICFDNNDSSISSFIDFLRATFNRHGIYELDDENDRFSNQIIRVLVVVFSRNYKFYVPENLVNHLNNKDLIVVSVLHRITESFVTQQIAELERWSRELLESAVSPRHIFYDGRSESQFVEEIARDVFEKLYPTEEIGIHRWQVKIENLLCKQSWGLRSLGIFGEHGIGKTTLARAFFRRISSRYDASCFIKDFQKEYSERRLEPLSDEYLGQTPMEKFDLNQSASEPSNRRKRVLIVLDDVQNAKDAKSFLGGGFGPGSLIIITSRHKQVLEQFHVNEIYELQGLKQEDAMKLYTRCAFGKDVTEKKLLEFSMKEIKCANGNPSTIREQAKRQHASPNIHDVWYDAEHNTSMLTIPNEESEEPQVWYDIDPASDNVDLVHFIREFINSTSHVIKLVKTTISTINRSYLMCIVVTCVFGWVWNLLGHWESLGFVEQTFVYLVLIYGYLFALLFL</sequence>
<keyword evidence="2" id="KW-0472">Membrane</keyword>
<keyword evidence="2" id="KW-0812">Transmembrane</keyword>
<protein>
    <submittedName>
        <fullName evidence="4">Disease resistance protein</fullName>
    </submittedName>
</protein>
<dbReference type="InterPro" id="IPR003593">
    <property type="entry name" value="AAA+_ATPase"/>
</dbReference>
<dbReference type="InterPro" id="IPR027417">
    <property type="entry name" value="P-loop_NTPase"/>
</dbReference>
<evidence type="ECO:0000259" key="3">
    <source>
        <dbReference type="SMART" id="SM00382"/>
    </source>
</evidence>
<comment type="caution">
    <text evidence="4">The sequence shown here is derived from an EMBL/GenBank/DDBJ whole genome shotgun (WGS) entry which is preliminary data.</text>
</comment>
<keyword evidence="5" id="KW-1185">Reference proteome</keyword>
<dbReference type="InterPro" id="IPR002182">
    <property type="entry name" value="NB-ARC"/>
</dbReference>
<evidence type="ECO:0000313" key="4">
    <source>
        <dbReference type="EMBL" id="KAL1222971.1"/>
    </source>
</evidence>
<dbReference type="Gene3D" id="3.40.50.10140">
    <property type="entry name" value="Toll/interleukin-1 receptor homology (TIR) domain"/>
    <property type="match status" value="1"/>
</dbReference>
<dbReference type="EMBL" id="JBANAX010000088">
    <property type="protein sequence ID" value="KAL1222971.1"/>
    <property type="molecule type" value="Genomic_DNA"/>
</dbReference>
<name>A0ABD1C0H9_CARAN</name>